<evidence type="ECO:0000256" key="1">
    <source>
        <dbReference type="SAM" id="MobiDB-lite"/>
    </source>
</evidence>
<feature type="region of interest" description="Disordered" evidence="1">
    <location>
        <begin position="92"/>
        <end position="136"/>
    </location>
</feature>
<feature type="compositionally biased region" description="Gly residues" evidence="1">
    <location>
        <begin position="1"/>
        <end position="19"/>
    </location>
</feature>
<dbReference type="EMBL" id="BDIP01001693">
    <property type="protein sequence ID" value="GIQ84948.1"/>
    <property type="molecule type" value="Genomic_DNA"/>
</dbReference>
<feature type="compositionally biased region" description="Basic and acidic residues" evidence="1">
    <location>
        <begin position="377"/>
        <end position="386"/>
    </location>
</feature>
<feature type="compositionally biased region" description="Polar residues" evidence="1">
    <location>
        <begin position="316"/>
        <end position="325"/>
    </location>
</feature>
<evidence type="ECO:0000313" key="2">
    <source>
        <dbReference type="EMBL" id="GIQ84948.1"/>
    </source>
</evidence>
<dbReference type="PANTHER" id="PTHR35381">
    <property type="entry name" value="EF-HAND DOMAIN-CONTAINING PROTEIN"/>
    <property type="match status" value="1"/>
</dbReference>
<keyword evidence="3" id="KW-1185">Reference proteome</keyword>
<gene>
    <name evidence="2" type="ORF">KIPB_006536</name>
</gene>
<evidence type="ECO:0000313" key="3">
    <source>
        <dbReference type="Proteomes" id="UP000265618"/>
    </source>
</evidence>
<accession>A0A9K3CX62</accession>
<protein>
    <submittedName>
        <fullName evidence="2">Uncharacterized protein</fullName>
    </submittedName>
</protein>
<feature type="compositionally biased region" description="Basic and acidic residues" evidence="1">
    <location>
        <begin position="414"/>
        <end position="426"/>
    </location>
</feature>
<feature type="compositionally biased region" description="Low complexity" evidence="1">
    <location>
        <begin position="92"/>
        <end position="105"/>
    </location>
</feature>
<name>A0A9K3CX62_9EUKA</name>
<feature type="compositionally biased region" description="Polar residues" evidence="1">
    <location>
        <begin position="355"/>
        <end position="372"/>
    </location>
</feature>
<dbReference type="PANTHER" id="PTHR35381:SF1">
    <property type="entry name" value="EF-HAND DOMAIN-CONTAINING PROTEIN"/>
    <property type="match status" value="1"/>
</dbReference>
<comment type="caution">
    <text evidence="2">The sequence shown here is derived from an EMBL/GenBank/DDBJ whole genome shotgun (WGS) entry which is preliminary data.</text>
</comment>
<organism evidence="2 3">
    <name type="scientific">Kipferlia bialata</name>
    <dbReference type="NCBI Taxonomy" id="797122"/>
    <lineage>
        <taxon>Eukaryota</taxon>
        <taxon>Metamonada</taxon>
        <taxon>Carpediemonas-like organisms</taxon>
        <taxon>Kipferlia</taxon>
    </lineage>
</organism>
<proteinExistence type="predicted"/>
<feature type="region of interest" description="Disordered" evidence="1">
    <location>
        <begin position="275"/>
        <end position="458"/>
    </location>
</feature>
<feature type="compositionally biased region" description="Basic and acidic residues" evidence="1">
    <location>
        <begin position="498"/>
        <end position="515"/>
    </location>
</feature>
<feature type="region of interest" description="Disordered" evidence="1">
    <location>
        <begin position="1"/>
        <end position="25"/>
    </location>
</feature>
<feature type="region of interest" description="Disordered" evidence="1">
    <location>
        <begin position="481"/>
        <end position="528"/>
    </location>
</feature>
<feature type="compositionally biased region" description="Polar residues" evidence="1">
    <location>
        <begin position="291"/>
        <end position="301"/>
    </location>
</feature>
<sequence length="528" mass="58055">MSAGDGGLGPWEGRAGPGDEGVPQAGELEVYRFEAALSRNGVGSAAETREVLAAIGKRVSAYCQEYRRALRLPRASLTPLHMGKDIERSYSAGGSLLSPSGGVSPTKASIARERQVQKRIEAQREDARRESERERERQVVRINPTDVPQIVERMALEGVKNRHRARQVQIDEQARRARAVKQTPDILPTSRTLSKDLEALPTRSEGIIREHLNKVEALLAEKDRVEAEGLTFRPTINKKSRAVDRVDSEEWVGAHERKIQALRAQQEAEIDESCTFKPRINKSSRRLVRQRASSRAAQSNKAGGATSARVPGSGSAGATTDTPPGSSAKGPKGTKGKPMSQSRRQRELMARLASPPNQAQPPSLSHTPTINPVSKAMAERSQRRAGGDSTKPAAERLYNLGKQQQRKRMSGDGPRVEREERGDRGRPGTGRGGRERHPKSQSRSSRSVSMTPPTAISHGYAGRAVPMLVTQAEAMGIGFREDEAGAGWEESYEDYEGEREREREREASANTVEEREMPDDIMSILDMM</sequence>
<feature type="compositionally biased region" description="Basic residues" evidence="1">
    <location>
        <begin position="279"/>
        <end position="289"/>
    </location>
</feature>
<reference evidence="2 3" key="1">
    <citation type="journal article" date="2018" name="PLoS ONE">
        <title>The draft genome of Kipferlia bialata reveals reductive genome evolution in fornicate parasites.</title>
        <authorList>
            <person name="Tanifuji G."/>
            <person name="Takabayashi S."/>
            <person name="Kume K."/>
            <person name="Takagi M."/>
            <person name="Nakayama T."/>
            <person name="Kamikawa R."/>
            <person name="Inagaki Y."/>
            <person name="Hashimoto T."/>
        </authorList>
    </citation>
    <scope>NUCLEOTIDE SEQUENCE [LARGE SCALE GENOMIC DNA]</scope>
    <source>
        <strain evidence="2">NY0173</strain>
    </source>
</reference>
<feature type="compositionally biased region" description="Basic and acidic residues" evidence="1">
    <location>
        <begin position="110"/>
        <end position="136"/>
    </location>
</feature>
<dbReference type="Proteomes" id="UP000265618">
    <property type="component" value="Unassembled WGS sequence"/>
</dbReference>
<dbReference type="AlphaFoldDB" id="A0A9K3CX62"/>